<feature type="transmembrane region" description="Helical" evidence="7">
    <location>
        <begin position="50"/>
        <end position="74"/>
    </location>
</feature>
<dbReference type="GO" id="GO:0022857">
    <property type="term" value="F:transmembrane transporter activity"/>
    <property type="evidence" value="ECO:0007669"/>
    <property type="project" value="InterPro"/>
</dbReference>
<comment type="subcellular location">
    <subcellularLocation>
        <location evidence="1">Cell membrane</location>
        <topology evidence="1">Multi-pass membrane protein</topology>
    </subcellularLocation>
</comment>
<dbReference type="RefSeq" id="WP_096802502.1">
    <property type="nucleotide sequence ID" value="NZ_CP023563.1"/>
</dbReference>
<dbReference type="PANTHER" id="PTHR42718:SF46">
    <property type="entry name" value="BLR6921 PROTEIN"/>
    <property type="match status" value="1"/>
</dbReference>
<organism evidence="9 10">
    <name type="scientific">Brachybacterium vulturis</name>
    <dbReference type="NCBI Taxonomy" id="2017484"/>
    <lineage>
        <taxon>Bacteria</taxon>
        <taxon>Bacillati</taxon>
        <taxon>Actinomycetota</taxon>
        <taxon>Actinomycetes</taxon>
        <taxon>Micrococcales</taxon>
        <taxon>Dermabacteraceae</taxon>
        <taxon>Brachybacterium</taxon>
    </lineage>
</organism>
<dbReference type="SUPFAM" id="SSF103473">
    <property type="entry name" value="MFS general substrate transporter"/>
    <property type="match status" value="1"/>
</dbReference>
<dbReference type="GO" id="GO:0005886">
    <property type="term" value="C:plasma membrane"/>
    <property type="evidence" value="ECO:0007669"/>
    <property type="project" value="UniProtKB-SubCell"/>
</dbReference>
<evidence type="ECO:0000256" key="5">
    <source>
        <dbReference type="ARBA" id="ARBA00022989"/>
    </source>
</evidence>
<dbReference type="EMBL" id="CP023563">
    <property type="protein sequence ID" value="ATG51375.1"/>
    <property type="molecule type" value="Genomic_DNA"/>
</dbReference>
<dbReference type="Gene3D" id="1.20.1250.20">
    <property type="entry name" value="MFS general substrate transporter like domains"/>
    <property type="match status" value="1"/>
</dbReference>
<feature type="transmembrane region" description="Helical" evidence="7">
    <location>
        <begin position="366"/>
        <end position="385"/>
    </location>
</feature>
<dbReference type="Proteomes" id="UP000218165">
    <property type="component" value="Chromosome"/>
</dbReference>
<evidence type="ECO:0000256" key="7">
    <source>
        <dbReference type="SAM" id="Phobius"/>
    </source>
</evidence>
<evidence type="ECO:0000313" key="10">
    <source>
        <dbReference type="Proteomes" id="UP000218165"/>
    </source>
</evidence>
<gene>
    <name evidence="9" type="ORF">CFK38_07425</name>
</gene>
<dbReference type="PROSITE" id="PS50850">
    <property type="entry name" value="MFS"/>
    <property type="match status" value="1"/>
</dbReference>
<keyword evidence="6 7" id="KW-0472">Membrane</keyword>
<feature type="transmembrane region" description="Helical" evidence="7">
    <location>
        <begin position="442"/>
        <end position="463"/>
    </location>
</feature>
<feature type="transmembrane region" description="Helical" evidence="7">
    <location>
        <begin position="110"/>
        <end position="129"/>
    </location>
</feature>
<evidence type="ECO:0000256" key="1">
    <source>
        <dbReference type="ARBA" id="ARBA00004651"/>
    </source>
</evidence>
<feature type="transmembrane region" description="Helical" evidence="7">
    <location>
        <begin position="23"/>
        <end position="44"/>
    </location>
</feature>
<evidence type="ECO:0000256" key="4">
    <source>
        <dbReference type="ARBA" id="ARBA00022692"/>
    </source>
</evidence>
<keyword evidence="2" id="KW-0813">Transport</keyword>
<dbReference type="KEGG" id="brz:CFK38_07425"/>
<feature type="transmembrane region" description="Helical" evidence="7">
    <location>
        <begin position="208"/>
        <end position="230"/>
    </location>
</feature>
<feature type="transmembrane region" description="Helical" evidence="7">
    <location>
        <begin position="411"/>
        <end position="430"/>
    </location>
</feature>
<dbReference type="OrthoDB" id="7375466at2"/>
<dbReference type="InterPro" id="IPR020846">
    <property type="entry name" value="MFS_dom"/>
</dbReference>
<dbReference type="Gene3D" id="1.20.1720.10">
    <property type="entry name" value="Multidrug resistance protein D"/>
    <property type="match status" value="1"/>
</dbReference>
<name>A0A291GMD1_9MICO</name>
<keyword evidence="5 7" id="KW-1133">Transmembrane helix</keyword>
<evidence type="ECO:0000256" key="2">
    <source>
        <dbReference type="ARBA" id="ARBA00022448"/>
    </source>
</evidence>
<evidence type="ECO:0000256" key="6">
    <source>
        <dbReference type="ARBA" id="ARBA00023136"/>
    </source>
</evidence>
<feature type="transmembrane region" description="Helical" evidence="7">
    <location>
        <begin position="309"/>
        <end position="329"/>
    </location>
</feature>
<dbReference type="InterPro" id="IPR011701">
    <property type="entry name" value="MFS"/>
</dbReference>
<protein>
    <recommendedName>
        <fullName evidence="8">Major facilitator superfamily (MFS) profile domain-containing protein</fullName>
    </recommendedName>
</protein>
<keyword evidence="3" id="KW-1003">Cell membrane</keyword>
<keyword evidence="10" id="KW-1185">Reference proteome</keyword>
<evidence type="ECO:0000313" key="9">
    <source>
        <dbReference type="EMBL" id="ATG51375.1"/>
    </source>
</evidence>
<feature type="domain" description="Major facilitator superfamily (MFS) profile" evidence="8">
    <location>
        <begin position="21"/>
        <end position="465"/>
    </location>
</feature>
<feature type="transmembrane region" description="Helical" evidence="7">
    <location>
        <begin position="150"/>
        <end position="171"/>
    </location>
</feature>
<dbReference type="InterPro" id="IPR036259">
    <property type="entry name" value="MFS_trans_sf"/>
</dbReference>
<dbReference type="PANTHER" id="PTHR42718">
    <property type="entry name" value="MAJOR FACILITATOR SUPERFAMILY MULTIDRUG TRANSPORTER MFSC"/>
    <property type="match status" value="1"/>
</dbReference>
<feature type="transmembrane region" description="Helical" evidence="7">
    <location>
        <begin position="86"/>
        <end position="104"/>
    </location>
</feature>
<evidence type="ECO:0000259" key="8">
    <source>
        <dbReference type="PROSITE" id="PS50850"/>
    </source>
</evidence>
<reference evidence="10" key="1">
    <citation type="submission" date="2017-09" db="EMBL/GenBank/DDBJ databases">
        <title>Brachybacterium sp. VM2412.</title>
        <authorList>
            <person name="Tak E.J."/>
            <person name="Bae J.-W."/>
        </authorList>
    </citation>
    <scope>NUCLEOTIDE SEQUENCE [LARGE SCALE GENOMIC DNA]</scope>
    <source>
        <strain evidence="10">VM2412</strain>
    </source>
</reference>
<keyword evidence="4 7" id="KW-0812">Transmembrane</keyword>
<sequence>MSDAGSSRTDTVRPQGRAAARSLLLGAATFVVVLDLAGIVILLPSVQAEFGSGIAGSTWVVAAFIIAAATTIPVGARAADIYGARGVLLAGLAAFGLASAAAAFAPSVAVLIAARVGQGLGVGLIEPAVQRLVRADGHGRDAKRDAQVQGLAALLAAALGPVLPAALATAVSWRIQFGLDVVLAAVVAAAAWRTLGATRRKAGASHDLLRDGLLAVVAAAAVGGLFFAVIEGPSLGAGPAPAIAAAIAALALLSVLLVVEMRRRRPLLALRLLRRRRFAAGNAVRGLTEFASLGVFFPLSGYLQDELGYSPLIAGLLLLPIILGALFTAPVAETYGASVHAAWFLVSGLVCTATGVFWLAHVAPGMPWWFVLAPLAVAGAGIGAVETPAELVVSDDTPAGDEDAAWPLERIFYLFGIGAGVAVVSAVWQSVGVGTASGVNSALLVCAVAALIGAAVAAVGTIGSSRAPS</sequence>
<dbReference type="Pfam" id="PF07690">
    <property type="entry name" value="MFS_1"/>
    <property type="match status" value="1"/>
</dbReference>
<dbReference type="AlphaFoldDB" id="A0A291GMD1"/>
<feature type="transmembrane region" description="Helical" evidence="7">
    <location>
        <begin position="242"/>
        <end position="261"/>
    </location>
</feature>
<accession>A0A291GMD1</accession>
<feature type="transmembrane region" description="Helical" evidence="7">
    <location>
        <begin position="341"/>
        <end position="360"/>
    </location>
</feature>
<proteinExistence type="predicted"/>
<evidence type="ECO:0000256" key="3">
    <source>
        <dbReference type="ARBA" id="ARBA00022475"/>
    </source>
</evidence>
<feature type="transmembrane region" description="Helical" evidence="7">
    <location>
        <begin position="177"/>
        <end position="196"/>
    </location>
</feature>